<evidence type="ECO:0000256" key="2">
    <source>
        <dbReference type="ARBA" id="ARBA00022801"/>
    </source>
</evidence>
<dbReference type="Proteomes" id="UP000239814">
    <property type="component" value="Chromosome"/>
</dbReference>
<dbReference type="Gene3D" id="3.10.450.30">
    <property type="entry name" value="Microbial ribonucleases"/>
    <property type="match status" value="1"/>
</dbReference>
<evidence type="ECO:0000313" key="4">
    <source>
        <dbReference type="Proteomes" id="UP000239814"/>
    </source>
</evidence>
<sequence>MRVAPSARPRSPAPERVLRTLALIDADRWPAAANAPGTQGGRTFGNREGLLPRTGADGRQLRFQEWDVNPKKPGRGRDAERIVTADDGSAWYTLDHYRSFVRIRGPSQ</sequence>
<reference evidence="3 4" key="1">
    <citation type="submission" date="2018-03" db="EMBL/GenBank/DDBJ databases">
        <title>Characteristics and genome of n-alkane degrading marine bacteria Gordonia iterans isolated from crude oil contaminated in Tae-an, South Korea.</title>
        <authorList>
            <person name="Lee S.-S."/>
            <person name="Kim H."/>
        </authorList>
    </citation>
    <scope>NUCLEOTIDE SEQUENCE [LARGE SCALE GENOMIC DNA]</scope>
    <source>
        <strain evidence="3 4">Co17</strain>
    </source>
</reference>
<evidence type="ECO:0000313" key="3">
    <source>
        <dbReference type="EMBL" id="AVM02357.1"/>
    </source>
</evidence>
<dbReference type="Pfam" id="PF00545">
    <property type="entry name" value="Ribonuclease"/>
    <property type="match status" value="1"/>
</dbReference>
<dbReference type="SUPFAM" id="SSF53933">
    <property type="entry name" value="Microbial ribonucleases"/>
    <property type="match status" value="1"/>
</dbReference>
<keyword evidence="2" id="KW-0378">Hydrolase</keyword>
<evidence type="ECO:0000256" key="1">
    <source>
        <dbReference type="ARBA" id="ARBA00022722"/>
    </source>
</evidence>
<keyword evidence="4" id="KW-1185">Reference proteome</keyword>
<name>A0A2S0KKZ4_9ACTN</name>
<dbReference type="KEGG" id="git:C6V83_17805"/>
<dbReference type="GO" id="GO:0004521">
    <property type="term" value="F:RNA endonuclease activity"/>
    <property type="evidence" value="ECO:0007669"/>
    <property type="project" value="InterPro"/>
</dbReference>
<dbReference type="InterPro" id="IPR016191">
    <property type="entry name" value="Ribonuclease/ribotoxin"/>
</dbReference>
<protein>
    <submittedName>
        <fullName evidence="3">Ribonuclease</fullName>
    </submittedName>
</protein>
<accession>A0A2S0KKZ4</accession>
<keyword evidence="1" id="KW-0540">Nuclease</keyword>
<dbReference type="EMBL" id="CP027433">
    <property type="protein sequence ID" value="AVM02357.1"/>
    <property type="molecule type" value="Genomic_DNA"/>
</dbReference>
<organism evidence="3 4">
    <name type="scientific">Gordonia iterans</name>
    <dbReference type="NCBI Taxonomy" id="1004901"/>
    <lineage>
        <taxon>Bacteria</taxon>
        <taxon>Bacillati</taxon>
        <taxon>Actinomycetota</taxon>
        <taxon>Actinomycetes</taxon>
        <taxon>Mycobacteriales</taxon>
        <taxon>Gordoniaceae</taxon>
        <taxon>Gordonia</taxon>
    </lineage>
</organism>
<proteinExistence type="predicted"/>
<gene>
    <name evidence="3" type="ORF">C6V83_17805</name>
</gene>
<dbReference type="OrthoDB" id="5326845at2"/>
<dbReference type="GO" id="GO:0016787">
    <property type="term" value="F:hydrolase activity"/>
    <property type="evidence" value="ECO:0007669"/>
    <property type="project" value="UniProtKB-KW"/>
</dbReference>
<dbReference type="AlphaFoldDB" id="A0A2S0KKZ4"/>
<dbReference type="InterPro" id="IPR000026">
    <property type="entry name" value="N1-like"/>
</dbReference>
<dbReference type="GO" id="GO:0003723">
    <property type="term" value="F:RNA binding"/>
    <property type="evidence" value="ECO:0007669"/>
    <property type="project" value="InterPro"/>
</dbReference>